<sequence>MKVPFSYLDRQFSDLDAYFSDLKAFVKTGDFTLGKPLSEFENSFAKLCQAPHAIGVGSGTDALILPMQLLGIGPGDEVITTTMTFHATVGAIAMTGATPVFVDSEDGYVIDASKIEAAITPRTKALLPVHYTGNMADMPTIMEIAKRHHLHVVEDSCQSIAATLNGKPAGHWGAAAAFSVHPLKNLNVWGDGGLVVTHDAEMDRKMRLFRNHGMVNRDEIAMFGHNSRLDTLQAVIGNRLIQEVDWITEKRVANATFYDQALAELSDFIEIPKRRPEVRHVFHLYIVRAQKRDELLRFLNERGVEAKIHYPIPVHLQEAARHLGYKQGDFPVAEAHSNAVITLPAHQHLSQDELAYTVEQVKAFYQR</sequence>
<dbReference type="SUPFAM" id="SSF53383">
    <property type="entry name" value="PLP-dependent transferases"/>
    <property type="match status" value="1"/>
</dbReference>
<evidence type="ECO:0000313" key="7">
    <source>
        <dbReference type="Proteomes" id="UP000231019"/>
    </source>
</evidence>
<evidence type="ECO:0000256" key="5">
    <source>
        <dbReference type="RuleBase" id="RU004508"/>
    </source>
</evidence>
<comment type="similarity">
    <text evidence="2 5">Belongs to the DegT/DnrJ/EryC1 family.</text>
</comment>
<comment type="caution">
    <text evidence="6">The sequence shown here is derived from an EMBL/GenBank/DDBJ whole genome shotgun (WGS) entry which is preliminary data.</text>
</comment>
<dbReference type="GO" id="GO:0008483">
    <property type="term" value="F:transaminase activity"/>
    <property type="evidence" value="ECO:0007669"/>
    <property type="project" value="UniProtKB-KW"/>
</dbReference>
<evidence type="ECO:0000313" key="6">
    <source>
        <dbReference type="EMBL" id="PIW19084.1"/>
    </source>
</evidence>
<keyword evidence="6" id="KW-0032">Aminotransferase</keyword>
<dbReference type="CDD" id="cd00616">
    <property type="entry name" value="AHBA_syn"/>
    <property type="match status" value="1"/>
</dbReference>
<dbReference type="InterPro" id="IPR015421">
    <property type="entry name" value="PyrdxlP-dep_Trfase_major"/>
</dbReference>
<feature type="modified residue" description="N6-(pyridoxal phosphate)lysine" evidence="4">
    <location>
        <position position="184"/>
    </location>
</feature>
<keyword evidence="1 4" id="KW-0663">Pyridoxal phosphate</keyword>
<gene>
    <name evidence="6" type="ORF">COW36_02940</name>
</gene>
<accession>A0A2M7GAG4</accession>
<evidence type="ECO:0000256" key="2">
    <source>
        <dbReference type="ARBA" id="ARBA00037999"/>
    </source>
</evidence>
<protein>
    <submittedName>
        <fullName evidence="6">DegT/DnrJ/EryC1/StrS family aminotransferase</fullName>
    </submittedName>
</protein>
<dbReference type="InterPro" id="IPR000653">
    <property type="entry name" value="DegT/StrS_aminotransferase"/>
</dbReference>
<dbReference type="EMBL" id="PFFQ01000006">
    <property type="protein sequence ID" value="PIW19084.1"/>
    <property type="molecule type" value="Genomic_DNA"/>
</dbReference>
<dbReference type="InterPro" id="IPR015422">
    <property type="entry name" value="PyrdxlP-dep_Trfase_small"/>
</dbReference>
<dbReference type="Pfam" id="PF01041">
    <property type="entry name" value="DegT_DnrJ_EryC1"/>
    <property type="match status" value="1"/>
</dbReference>
<dbReference type="PIRSF" id="PIRSF000390">
    <property type="entry name" value="PLP_StrS"/>
    <property type="match status" value="1"/>
</dbReference>
<evidence type="ECO:0000256" key="4">
    <source>
        <dbReference type="PIRSR" id="PIRSR000390-2"/>
    </source>
</evidence>
<dbReference type="Gene3D" id="3.90.1150.10">
    <property type="entry name" value="Aspartate Aminotransferase, domain 1"/>
    <property type="match status" value="1"/>
</dbReference>
<proteinExistence type="inferred from homology"/>
<dbReference type="GO" id="GO:0000271">
    <property type="term" value="P:polysaccharide biosynthetic process"/>
    <property type="evidence" value="ECO:0007669"/>
    <property type="project" value="TreeGrafter"/>
</dbReference>
<organism evidence="6 7">
    <name type="scientific">bacterium (Candidatus Blackallbacteria) CG17_big_fil_post_rev_8_21_14_2_50_48_46</name>
    <dbReference type="NCBI Taxonomy" id="2014261"/>
    <lineage>
        <taxon>Bacteria</taxon>
        <taxon>Candidatus Blackallbacteria</taxon>
    </lineage>
</organism>
<dbReference type="Gene3D" id="3.40.640.10">
    <property type="entry name" value="Type I PLP-dependent aspartate aminotransferase-like (Major domain)"/>
    <property type="match status" value="1"/>
</dbReference>
<dbReference type="Proteomes" id="UP000231019">
    <property type="component" value="Unassembled WGS sequence"/>
</dbReference>
<dbReference type="AlphaFoldDB" id="A0A2M7GAG4"/>
<keyword evidence="6" id="KW-0808">Transferase</keyword>
<name>A0A2M7GAG4_9BACT</name>
<dbReference type="InterPro" id="IPR015424">
    <property type="entry name" value="PyrdxlP-dep_Trfase"/>
</dbReference>
<feature type="active site" description="Proton acceptor" evidence="3">
    <location>
        <position position="184"/>
    </location>
</feature>
<evidence type="ECO:0000256" key="1">
    <source>
        <dbReference type="ARBA" id="ARBA00022898"/>
    </source>
</evidence>
<evidence type="ECO:0000256" key="3">
    <source>
        <dbReference type="PIRSR" id="PIRSR000390-1"/>
    </source>
</evidence>
<dbReference type="PANTHER" id="PTHR30244:SF36">
    <property type="entry name" value="3-OXO-GLUCOSE-6-PHOSPHATE:GLUTAMATE AMINOTRANSFERASE"/>
    <property type="match status" value="1"/>
</dbReference>
<reference evidence="6 7" key="1">
    <citation type="submission" date="2017-09" db="EMBL/GenBank/DDBJ databases">
        <title>Depth-based differentiation of microbial function through sediment-hosted aquifers and enrichment of novel symbionts in the deep terrestrial subsurface.</title>
        <authorList>
            <person name="Probst A.J."/>
            <person name="Ladd B."/>
            <person name="Jarett J.K."/>
            <person name="Geller-Mcgrath D.E."/>
            <person name="Sieber C.M."/>
            <person name="Emerson J.B."/>
            <person name="Anantharaman K."/>
            <person name="Thomas B.C."/>
            <person name="Malmstrom R."/>
            <person name="Stieglmeier M."/>
            <person name="Klingl A."/>
            <person name="Woyke T."/>
            <person name="Ryan C.M."/>
            <person name="Banfield J.F."/>
        </authorList>
    </citation>
    <scope>NUCLEOTIDE SEQUENCE [LARGE SCALE GENOMIC DNA]</scope>
    <source>
        <strain evidence="6">CG17_big_fil_post_rev_8_21_14_2_50_48_46</strain>
    </source>
</reference>
<dbReference type="GO" id="GO:0030170">
    <property type="term" value="F:pyridoxal phosphate binding"/>
    <property type="evidence" value="ECO:0007669"/>
    <property type="project" value="TreeGrafter"/>
</dbReference>
<dbReference type="PANTHER" id="PTHR30244">
    <property type="entry name" value="TRANSAMINASE"/>
    <property type="match status" value="1"/>
</dbReference>